<feature type="region of interest" description="Disordered" evidence="1">
    <location>
        <begin position="52"/>
        <end position="109"/>
    </location>
</feature>
<dbReference type="AlphaFoldDB" id="A0A9P7VXL5"/>
<comment type="caution">
    <text evidence="2">The sequence shown here is derived from an EMBL/GenBank/DDBJ whole genome shotgun (WGS) entry which is preliminary data.</text>
</comment>
<keyword evidence="3" id="KW-1185">Reference proteome</keyword>
<evidence type="ECO:0000256" key="1">
    <source>
        <dbReference type="SAM" id="MobiDB-lite"/>
    </source>
</evidence>
<gene>
    <name evidence="2" type="ORF">BT62DRAFT_683260</name>
</gene>
<dbReference type="Proteomes" id="UP000812287">
    <property type="component" value="Unassembled WGS sequence"/>
</dbReference>
<accession>A0A9P7VXL5</accession>
<proteinExistence type="predicted"/>
<dbReference type="EMBL" id="MU250528">
    <property type="protein sequence ID" value="KAG7449416.1"/>
    <property type="molecule type" value="Genomic_DNA"/>
</dbReference>
<evidence type="ECO:0000313" key="2">
    <source>
        <dbReference type="EMBL" id="KAG7449416.1"/>
    </source>
</evidence>
<protein>
    <submittedName>
        <fullName evidence="2">Uncharacterized protein</fullName>
    </submittedName>
</protein>
<feature type="region of interest" description="Disordered" evidence="1">
    <location>
        <begin position="1"/>
        <end position="40"/>
    </location>
</feature>
<sequence>MPPASNTTIGYHPKNNTTTGTGSSVFTNAARSPSLNQLPSTSRLTYHLTEDGMTVFGSKGTTTAQPTERRNRPARQETDAGPVLIQDHESQYDILPPGYNPAWTSGASR</sequence>
<feature type="compositionally biased region" description="Basic and acidic residues" evidence="1">
    <location>
        <begin position="67"/>
        <end position="78"/>
    </location>
</feature>
<reference evidence="2" key="1">
    <citation type="submission" date="2020-11" db="EMBL/GenBank/DDBJ databases">
        <title>Adaptations for nitrogen fixation in a non-lichenized fungal sporocarp promotes dispersal by wood-feeding termites.</title>
        <authorList>
            <consortium name="DOE Joint Genome Institute"/>
            <person name="Koch R.A."/>
            <person name="Yoon G."/>
            <person name="Arayal U."/>
            <person name="Lail K."/>
            <person name="Amirebrahimi M."/>
            <person name="Labutti K."/>
            <person name="Lipzen A."/>
            <person name="Riley R."/>
            <person name="Barry K."/>
            <person name="Henrissat B."/>
            <person name="Grigoriev I.V."/>
            <person name="Herr J.R."/>
            <person name="Aime M.C."/>
        </authorList>
    </citation>
    <scope>NUCLEOTIDE SEQUENCE</scope>
    <source>
        <strain evidence="2">MCA 3950</strain>
    </source>
</reference>
<dbReference type="RefSeq" id="XP_043042916.1">
    <property type="nucleotide sequence ID" value="XM_043181857.1"/>
</dbReference>
<dbReference type="GeneID" id="66104153"/>
<evidence type="ECO:0000313" key="3">
    <source>
        <dbReference type="Proteomes" id="UP000812287"/>
    </source>
</evidence>
<dbReference type="OrthoDB" id="10575316at2759"/>
<organism evidence="2 3">
    <name type="scientific">Guyanagaster necrorhizus</name>
    <dbReference type="NCBI Taxonomy" id="856835"/>
    <lineage>
        <taxon>Eukaryota</taxon>
        <taxon>Fungi</taxon>
        <taxon>Dikarya</taxon>
        <taxon>Basidiomycota</taxon>
        <taxon>Agaricomycotina</taxon>
        <taxon>Agaricomycetes</taxon>
        <taxon>Agaricomycetidae</taxon>
        <taxon>Agaricales</taxon>
        <taxon>Marasmiineae</taxon>
        <taxon>Physalacriaceae</taxon>
        <taxon>Guyanagaster</taxon>
    </lineage>
</organism>
<name>A0A9P7VXL5_9AGAR</name>